<protein>
    <submittedName>
        <fullName evidence="8">Nuclear pore complex protein An-Nup120</fullName>
    </submittedName>
</protein>
<evidence type="ECO:0000313" key="8">
    <source>
        <dbReference type="EMBL" id="KZZ88123.1"/>
    </source>
</evidence>
<sequence>MLNFFTETRVGLKATAPGTVVDIATTRNGPGRWNSGSSPGRRGSIASGSVLPRDEKAFAHQYIATQSSLFFRESQKYPRAFLWRTLNGDKTLEIRSVDVTRSETGVDEADVVLRFHFPDAILPNGVVLTDRNELDELNVFVLTSAPLIYTITLKSGFFQDAALVEEAYDDIVRSFRAPHFALTYPHRIYSKNSYEVFVSLTDGTLLRLRRKSNSDGSNWSIVTFDENPWGSSFRGILPWNKNPTIKYNDKNLDLNTSSAIAVSPDETFVFVVGLNHTLKAWNLAGQQLVATKDLLGHEVGSDPARTLNPGDSNLIRIFSAERADDNASFYIVTFSPHEGGQFKFWAVRGGVTTDLSIEDMFPNAVLKPTDPDPTGGVFWNIADFQVKPTTNGRGMSLWLLWKNNSMHRIFSLHFDLDTLDDDWQTNWMSAATELSTEHEPLAIEDWDSEDPSDKWTEYLFSPGRYSEEVLTTALLGYLDATNYQGNNTPQRLAGKSLLKQQMMEVVSQTVILRESTDTGDEINYLKYKTDIDSRWRQIWRVAEDLNKLQKEVLSLNYDILAGSPWLAFTDGCSAVRECSSIELLLYNTAENLHQPNESFGAIADYRNFSKELGPRPAYVSNLIHLAMSLKRTLPPQFLELARTALNLEIFDDPSMSASERMDRFYELSQCESLIPDDLADEIAVRISQNLTIEKQTTDVFLAAVAVLPHRLPKSGSKLMSTAFGRSLIMREIQERVGITKEILVSLLLVTVFIEMEIQPENSEFEGKYVFTTLVDAIKEYEMIRWLLSRRQTITPEEQTDEPRSTPKKSIQLRQKKHTVTLLEDLFLSKARPQPSVDVPQTYTITKQADEILAAVLKSVPLQVQTVAIQCDLLANGNLSTALDFLRFQPNNAWSTYVKGRLYLALADYATASVCFQKSSYILSNGKPQGDLVEMSSSLIDQLSSNNFYNGLTHYYRHILSLFEQAHAFTYVAEYAQLALQALQAGGEWDKTSHEYASTKSDLLSRLFHASLQVSRYDEAWSALVRFTDEPLKRKCLITLISNILTTSGPGHAGLDALLRLPIALKPGWSAQIEDILISLAENAKNPEQQSHSGDLLPSSSSHGYTPDYERVLEAYRIATHNMSGAAELIYGRIQKLRIASDDEDAAEYDVEHTELRRQLLTFINLLSCMDDSDAYIIAEETSVFKQPGAEFKLPGLANSKQGKTTRRVVITLADARREYQAELDRLATIESGEYAFGGDPMDEDSDIDMGMGVAASGRQSRLDNYSLQASLMDTSA</sequence>
<keyword evidence="9" id="KW-1185">Reference proteome</keyword>
<accession>A0A162I3I7</accession>
<evidence type="ECO:0000256" key="2">
    <source>
        <dbReference type="ARBA" id="ARBA00022448"/>
    </source>
</evidence>
<evidence type="ECO:0000259" key="6">
    <source>
        <dbReference type="Pfam" id="PF21486"/>
    </source>
</evidence>
<organism evidence="8 9">
    <name type="scientific">Ascosphaera apis ARSEF 7405</name>
    <dbReference type="NCBI Taxonomy" id="392613"/>
    <lineage>
        <taxon>Eukaryota</taxon>
        <taxon>Fungi</taxon>
        <taxon>Dikarya</taxon>
        <taxon>Ascomycota</taxon>
        <taxon>Pezizomycotina</taxon>
        <taxon>Eurotiomycetes</taxon>
        <taxon>Eurotiomycetidae</taxon>
        <taxon>Onygenales</taxon>
        <taxon>Ascosphaeraceae</taxon>
        <taxon>Ascosphaera</taxon>
    </lineage>
</organism>
<evidence type="ECO:0000259" key="5">
    <source>
        <dbReference type="Pfam" id="PF11715"/>
    </source>
</evidence>
<dbReference type="OrthoDB" id="4205359at2759"/>
<evidence type="ECO:0000256" key="4">
    <source>
        <dbReference type="SAM" id="MobiDB-lite"/>
    </source>
</evidence>
<feature type="region of interest" description="Disordered" evidence="4">
    <location>
        <begin position="23"/>
        <end position="48"/>
    </location>
</feature>
<dbReference type="VEuPathDB" id="FungiDB:AAP_05183"/>
<dbReference type="Proteomes" id="UP000242877">
    <property type="component" value="Unassembled WGS sequence"/>
</dbReference>
<dbReference type="InterPro" id="IPR021717">
    <property type="entry name" value="Nucleoporin_Nup160"/>
</dbReference>
<dbReference type="InterPro" id="IPR011044">
    <property type="entry name" value="Quino_amine_DH_bsu"/>
</dbReference>
<evidence type="ECO:0000256" key="3">
    <source>
        <dbReference type="ARBA" id="ARBA00023242"/>
    </source>
</evidence>
<comment type="subcellular location">
    <subcellularLocation>
        <location evidence="1">Nucleus</location>
    </subcellularLocation>
</comment>
<dbReference type="Pfam" id="PF11715">
    <property type="entry name" value="Beta-prop_Nup120_160"/>
    <property type="match status" value="1"/>
</dbReference>
<proteinExistence type="predicted"/>
<keyword evidence="3" id="KW-0539">Nucleus</keyword>
<dbReference type="PANTHER" id="PTHR21286">
    <property type="entry name" value="NUCLEAR PORE COMPLEX PROTEIN NUP160"/>
    <property type="match status" value="1"/>
</dbReference>
<comment type="caution">
    <text evidence="8">The sequence shown here is derived from an EMBL/GenBank/DDBJ whole genome shotgun (WGS) entry which is preliminary data.</text>
</comment>
<evidence type="ECO:0000259" key="7">
    <source>
        <dbReference type="Pfam" id="PF23300"/>
    </source>
</evidence>
<gene>
    <name evidence="8" type="ORF">AAP_05183</name>
</gene>
<dbReference type="InterPro" id="IPR059141">
    <property type="entry name" value="Beta-prop_Nup120_160"/>
</dbReference>
<feature type="domain" description="Nucleoporin nup120-like HEAT repeat" evidence="7">
    <location>
        <begin position="868"/>
        <end position="1043"/>
    </location>
</feature>
<dbReference type="Pfam" id="PF23300">
    <property type="entry name" value="HEAT_Nup120"/>
    <property type="match status" value="1"/>
</dbReference>
<name>A0A162I3I7_9EURO</name>
<dbReference type="GO" id="GO:0017056">
    <property type="term" value="F:structural constituent of nuclear pore"/>
    <property type="evidence" value="ECO:0007669"/>
    <property type="project" value="TreeGrafter"/>
</dbReference>
<dbReference type="EMBL" id="AZGZ01000028">
    <property type="protein sequence ID" value="KZZ88123.1"/>
    <property type="molecule type" value="Genomic_DNA"/>
</dbReference>
<dbReference type="GO" id="GO:0005643">
    <property type="term" value="C:nuclear pore"/>
    <property type="evidence" value="ECO:0007669"/>
    <property type="project" value="UniProtKB-ARBA"/>
</dbReference>
<evidence type="ECO:0000313" key="9">
    <source>
        <dbReference type="Proteomes" id="UP000242877"/>
    </source>
</evidence>
<dbReference type="PANTHER" id="PTHR21286:SF0">
    <property type="entry name" value="NUCLEAR PORE COMPLEX PROTEIN NUP160"/>
    <property type="match status" value="1"/>
</dbReference>
<dbReference type="InterPro" id="IPR048884">
    <property type="entry name" value="Nup120_helical"/>
</dbReference>
<dbReference type="Pfam" id="PF21486">
    <property type="entry name" value="NUP120_helical"/>
    <property type="match status" value="1"/>
</dbReference>
<dbReference type="SUPFAM" id="SSF50969">
    <property type="entry name" value="YVTN repeat-like/Quinoprotein amine dehydrogenase"/>
    <property type="match status" value="1"/>
</dbReference>
<reference evidence="8 9" key="1">
    <citation type="journal article" date="2016" name="Genome Biol. Evol.">
        <title>Divergent and convergent evolution of fungal pathogenicity.</title>
        <authorList>
            <person name="Shang Y."/>
            <person name="Xiao G."/>
            <person name="Zheng P."/>
            <person name="Cen K."/>
            <person name="Zhan S."/>
            <person name="Wang C."/>
        </authorList>
    </citation>
    <scope>NUCLEOTIDE SEQUENCE [LARGE SCALE GENOMIC DNA]</scope>
    <source>
        <strain evidence="8 9">ARSEF 7405</strain>
    </source>
</reference>
<dbReference type="InterPro" id="IPR056548">
    <property type="entry name" value="HEAT_Nup120"/>
</dbReference>
<keyword evidence="2" id="KW-0813">Transport</keyword>
<feature type="domain" description="Nucleoporin Nup120 helical" evidence="6">
    <location>
        <begin position="645"/>
        <end position="773"/>
    </location>
</feature>
<evidence type="ECO:0000256" key="1">
    <source>
        <dbReference type="ARBA" id="ARBA00004123"/>
    </source>
</evidence>
<feature type="domain" description="Nucleoporin Nup120/160 beta-propeller" evidence="5">
    <location>
        <begin position="79"/>
        <end position="582"/>
    </location>
</feature>
<dbReference type="AlphaFoldDB" id="A0A162I3I7"/>